<dbReference type="WBParaSite" id="Csp11.Scaffold607.g5738.t1">
    <property type="protein sequence ID" value="Csp11.Scaffold607.g5738.t1"/>
    <property type="gene ID" value="Csp11.Scaffold607.g5738"/>
</dbReference>
<dbReference type="Proteomes" id="UP000095282">
    <property type="component" value="Unplaced"/>
</dbReference>
<evidence type="ECO:0000313" key="1">
    <source>
        <dbReference type="Proteomes" id="UP000095282"/>
    </source>
</evidence>
<accession>A0A1I7TGL6</accession>
<protein>
    <submittedName>
        <fullName evidence="2">Ubiquitin-like domain-containing protein</fullName>
    </submittedName>
</protein>
<keyword evidence="1" id="KW-1185">Reference proteome</keyword>
<sequence length="115" mass="13612">MNSLGLTITRIANVQNEQAKVLKEVEAIRNDVQTMKRDSDNMDALKRTENHPSSQKITFYLLFNDRKDVFEYLPTDTIADVKREIAIRMEVPVHQQMIYFKSEFQPKPNYNMLFR</sequence>
<dbReference type="SUPFAM" id="SSF54236">
    <property type="entry name" value="Ubiquitin-like"/>
    <property type="match status" value="1"/>
</dbReference>
<organism evidence="1 2">
    <name type="scientific">Caenorhabditis tropicalis</name>
    <dbReference type="NCBI Taxonomy" id="1561998"/>
    <lineage>
        <taxon>Eukaryota</taxon>
        <taxon>Metazoa</taxon>
        <taxon>Ecdysozoa</taxon>
        <taxon>Nematoda</taxon>
        <taxon>Chromadorea</taxon>
        <taxon>Rhabditida</taxon>
        <taxon>Rhabditina</taxon>
        <taxon>Rhabditomorpha</taxon>
        <taxon>Rhabditoidea</taxon>
        <taxon>Rhabditidae</taxon>
        <taxon>Peloderinae</taxon>
        <taxon>Caenorhabditis</taxon>
    </lineage>
</organism>
<evidence type="ECO:0000313" key="2">
    <source>
        <dbReference type="WBParaSite" id="Csp11.Scaffold607.g5738.t1"/>
    </source>
</evidence>
<reference evidence="2" key="1">
    <citation type="submission" date="2016-11" db="UniProtKB">
        <authorList>
            <consortium name="WormBaseParasite"/>
        </authorList>
    </citation>
    <scope>IDENTIFICATION</scope>
</reference>
<dbReference type="Gene3D" id="3.10.20.90">
    <property type="entry name" value="Phosphatidylinositol 3-kinase Catalytic Subunit, Chain A, domain 1"/>
    <property type="match status" value="1"/>
</dbReference>
<dbReference type="InterPro" id="IPR029071">
    <property type="entry name" value="Ubiquitin-like_domsf"/>
</dbReference>
<dbReference type="AlphaFoldDB" id="A0A1I7TGL6"/>
<name>A0A1I7TGL6_9PELO</name>
<proteinExistence type="predicted"/>